<feature type="transmembrane region" description="Helical" evidence="5">
    <location>
        <begin position="194"/>
        <end position="215"/>
    </location>
</feature>
<evidence type="ECO:0000256" key="2">
    <source>
        <dbReference type="ARBA" id="ARBA00022692"/>
    </source>
</evidence>
<feature type="transmembrane region" description="Helical" evidence="5">
    <location>
        <begin position="251"/>
        <end position="273"/>
    </location>
</feature>
<dbReference type="GO" id="GO:0016020">
    <property type="term" value="C:membrane"/>
    <property type="evidence" value="ECO:0007669"/>
    <property type="project" value="UniProtKB-SubCell"/>
</dbReference>
<comment type="caution">
    <text evidence="7">The sequence shown here is derived from an EMBL/GenBank/DDBJ whole genome shotgun (WGS) entry which is preliminary data.</text>
</comment>
<feature type="domain" description="O-antigen ligase-related" evidence="6">
    <location>
        <begin position="57"/>
        <end position="205"/>
    </location>
</feature>
<feature type="transmembrane region" description="Helical" evidence="5">
    <location>
        <begin position="98"/>
        <end position="116"/>
    </location>
</feature>
<evidence type="ECO:0000256" key="1">
    <source>
        <dbReference type="ARBA" id="ARBA00004141"/>
    </source>
</evidence>
<feature type="transmembrane region" description="Helical" evidence="5">
    <location>
        <begin position="26"/>
        <end position="45"/>
    </location>
</feature>
<proteinExistence type="predicted"/>
<evidence type="ECO:0000256" key="4">
    <source>
        <dbReference type="ARBA" id="ARBA00023136"/>
    </source>
</evidence>
<evidence type="ECO:0000256" key="5">
    <source>
        <dbReference type="SAM" id="Phobius"/>
    </source>
</evidence>
<feature type="transmembrane region" description="Helical" evidence="5">
    <location>
        <begin position="227"/>
        <end position="245"/>
    </location>
</feature>
<dbReference type="Proteomes" id="UP000236845">
    <property type="component" value="Unassembled WGS sequence"/>
</dbReference>
<keyword evidence="3 5" id="KW-1133">Transmembrane helix</keyword>
<dbReference type="Pfam" id="PF04932">
    <property type="entry name" value="Wzy_C"/>
    <property type="match status" value="1"/>
</dbReference>
<evidence type="ECO:0000313" key="8">
    <source>
        <dbReference type="Proteomes" id="UP000236845"/>
    </source>
</evidence>
<evidence type="ECO:0000313" key="7">
    <source>
        <dbReference type="EMBL" id="PIS40460.1"/>
    </source>
</evidence>
<accession>A0A2H0YPS3</accession>
<keyword evidence="2 5" id="KW-0812">Transmembrane</keyword>
<evidence type="ECO:0000259" key="6">
    <source>
        <dbReference type="Pfam" id="PF04932"/>
    </source>
</evidence>
<gene>
    <name evidence="7" type="ORF">COT26_03210</name>
</gene>
<sequence length="278" mass="30183">ITGLRDLYTKEVLGFPRVQSTALEPLYFANFLILPISLLAASWFGKTRASGMLGLPLLIVAGVVFVLTVARGGYLGLIASLIVIFLFSWRQVIKPGKILALLATGLVIGFAALQLLSSGTDAFSTQKFSQHIQNLFSGASYEERVATFDLAKQAFREQPLVGIGPGQFGPYASINPFFEPKDGWKIVNNLTLELLAETGILGLSSIVVVFGVLLWRSIKALKSQPSPWLRSLLVGGTAALVGIFVQYQTFSILYIIHVWVAVGLLVAFQNLALAPERE</sequence>
<name>A0A2H0YPS3_9BACT</name>
<dbReference type="PANTHER" id="PTHR37422:SF23">
    <property type="entry name" value="TEICHURONIC ACID BIOSYNTHESIS PROTEIN TUAE"/>
    <property type="match status" value="1"/>
</dbReference>
<dbReference type="AlphaFoldDB" id="A0A2H0YPS3"/>
<comment type="subcellular location">
    <subcellularLocation>
        <location evidence="1">Membrane</location>
        <topology evidence="1">Multi-pass membrane protein</topology>
    </subcellularLocation>
</comment>
<dbReference type="EMBL" id="PEXW01000068">
    <property type="protein sequence ID" value="PIS40460.1"/>
    <property type="molecule type" value="Genomic_DNA"/>
</dbReference>
<reference evidence="8" key="1">
    <citation type="submission" date="2017-09" db="EMBL/GenBank/DDBJ databases">
        <title>Depth-based differentiation of microbial function through sediment-hosted aquifers and enrichment of novel symbionts in the deep terrestrial subsurface.</title>
        <authorList>
            <person name="Probst A.J."/>
            <person name="Ladd B."/>
            <person name="Jarett J.K."/>
            <person name="Geller-Mcgrath D.E."/>
            <person name="Sieber C.M.K."/>
            <person name="Emerson J.B."/>
            <person name="Anantharaman K."/>
            <person name="Thomas B.C."/>
            <person name="Malmstrom R."/>
            <person name="Stieglmeier M."/>
            <person name="Klingl A."/>
            <person name="Woyke T."/>
            <person name="Ryan C.M."/>
            <person name="Banfield J.F."/>
        </authorList>
    </citation>
    <scope>NUCLEOTIDE SEQUENCE [LARGE SCALE GENOMIC DNA]</scope>
</reference>
<keyword evidence="4 5" id="KW-0472">Membrane</keyword>
<organism evidence="7 8">
    <name type="scientific">Candidatus Kerfeldbacteria bacterium CG08_land_8_20_14_0_20_43_14</name>
    <dbReference type="NCBI Taxonomy" id="2014246"/>
    <lineage>
        <taxon>Bacteria</taxon>
        <taxon>Candidatus Kerfeldiibacteriota</taxon>
    </lineage>
</organism>
<dbReference type="InterPro" id="IPR051533">
    <property type="entry name" value="WaaL-like"/>
</dbReference>
<feature type="transmembrane region" description="Helical" evidence="5">
    <location>
        <begin position="57"/>
        <end position="86"/>
    </location>
</feature>
<feature type="non-terminal residue" evidence="7">
    <location>
        <position position="1"/>
    </location>
</feature>
<dbReference type="PANTHER" id="PTHR37422">
    <property type="entry name" value="TEICHURONIC ACID BIOSYNTHESIS PROTEIN TUAE"/>
    <property type="match status" value="1"/>
</dbReference>
<protein>
    <recommendedName>
        <fullName evidence="6">O-antigen ligase-related domain-containing protein</fullName>
    </recommendedName>
</protein>
<dbReference type="InterPro" id="IPR007016">
    <property type="entry name" value="O-antigen_ligase-rel_domated"/>
</dbReference>
<evidence type="ECO:0000256" key="3">
    <source>
        <dbReference type="ARBA" id="ARBA00022989"/>
    </source>
</evidence>